<dbReference type="AlphaFoldDB" id="A0A7S1PHB8"/>
<evidence type="ECO:0000256" key="1">
    <source>
        <dbReference type="SAM" id="MobiDB-lite"/>
    </source>
</evidence>
<organism evidence="2">
    <name type="scientific">Percolomonas cosmopolitus</name>
    <dbReference type="NCBI Taxonomy" id="63605"/>
    <lineage>
        <taxon>Eukaryota</taxon>
        <taxon>Discoba</taxon>
        <taxon>Heterolobosea</taxon>
        <taxon>Tetramitia</taxon>
        <taxon>Eutetramitia</taxon>
        <taxon>Percolomonadidae</taxon>
        <taxon>Percolomonas</taxon>
    </lineage>
</organism>
<accession>A0A7S1PHB8</accession>
<feature type="compositionally biased region" description="Polar residues" evidence="1">
    <location>
        <begin position="73"/>
        <end position="92"/>
    </location>
</feature>
<feature type="region of interest" description="Disordered" evidence="1">
    <location>
        <begin position="58"/>
        <end position="92"/>
    </location>
</feature>
<feature type="region of interest" description="Disordered" evidence="1">
    <location>
        <begin position="1"/>
        <end position="22"/>
    </location>
</feature>
<sequence length="269" mass="31014">MPPSKKRPRKNRRRRTQEDPFQSIVKIISQKSVPLLEAFVEKYSMDARYTFDQTTVGKATKRGSSHGVHNGKENGSSSAENSPNTVGHTQSLYEDHPSKTLADNRSIADNLTINYATSNLLKSLPPFLSQSKHGLAYCSIRLIDLCIIENFWAGIVWLVCEKECAVDQRVGRVAKWWHRHAQIKRENEVTGQAETIKSIECVYFFDYRNITSLELAERFGLILPDRRKYSYGIYLEEREREMKKVLPPLKLPDLDEDEASKKKGQRVRR</sequence>
<gene>
    <name evidence="2" type="ORF">PCOS0759_LOCUS4356</name>
</gene>
<proteinExistence type="predicted"/>
<evidence type="ECO:0000313" key="2">
    <source>
        <dbReference type="EMBL" id="CAD9081116.1"/>
    </source>
</evidence>
<protein>
    <submittedName>
        <fullName evidence="2">Uncharacterized protein</fullName>
    </submittedName>
</protein>
<dbReference type="EMBL" id="HBGD01005264">
    <property type="protein sequence ID" value="CAD9081116.1"/>
    <property type="molecule type" value="Transcribed_RNA"/>
</dbReference>
<name>A0A7S1PHB8_9EUKA</name>
<reference evidence="2" key="1">
    <citation type="submission" date="2021-01" db="EMBL/GenBank/DDBJ databases">
        <authorList>
            <person name="Corre E."/>
            <person name="Pelletier E."/>
            <person name="Niang G."/>
            <person name="Scheremetjew M."/>
            <person name="Finn R."/>
            <person name="Kale V."/>
            <person name="Holt S."/>
            <person name="Cochrane G."/>
            <person name="Meng A."/>
            <person name="Brown T."/>
            <person name="Cohen L."/>
        </authorList>
    </citation>
    <scope>NUCLEOTIDE SEQUENCE</scope>
    <source>
        <strain evidence="2">WS</strain>
    </source>
</reference>
<feature type="compositionally biased region" description="Basic residues" evidence="1">
    <location>
        <begin position="1"/>
        <end position="15"/>
    </location>
</feature>